<dbReference type="RefSeq" id="WP_075129252.1">
    <property type="nucleotide sequence ID" value="NZ_MSIE01000068.1"/>
</dbReference>
<name>A0A1Q8CAG9_9PSEU</name>
<evidence type="ECO:0008006" key="6">
    <source>
        <dbReference type="Google" id="ProtNLM"/>
    </source>
</evidence>
<dbReference type="GO" id="GO:0016042">
    <property type="term" value="P:lipid catabolic process"/>
    <property type="evidence" value="ECO:0007669"/>
    <property type="project" value="UniProtKB-KW"/>
</dbReference>
<gene>
    <name evidence="4" type="ORF">BU204_30565</name>
</gene>
<evidence type="ECO:0000313" key="4">
    <source>
        <dbReference type="EMBL" id="OLF11358.1"/>
    </source>
</evidence>
<reference evidence="4 5" key="1">
    <citation type="submission" date="2016-12" db="EMBL/GenBank/DDBJ databases">
        <title>The draft genome sequence of Actinophytocola sp. 11-183.</title>
        <authorList>
            <person name="Wang W."/>
            <person name="Yuan L."/>
        </authorList>
    </citation>
    <scope>NUCLEOTIDE SEQUENCE [LARGE SCALE GENOMIC DNA]</scope>
    <source>
        <strain evidence="4 5">11-183</strain>
    </source>
</reference>
<evidence type="ECO:0000256" key="1">
    <source>
        <dbReference type="ARBA" id="ARBA00022801"/>
    </source>
</evidence>
<accession>A0A1Q8CAG9</accession>
<evidence type="ECO:0000256" key="3">
    <source>
        <dbReference type="ARBA" id="ARBA00023098"/>
    </source>
</evidence>
<evidence type="ECO:0000256" key="2">
    <source>
        <dbReference type="ARBA" id="ARBA00022963"/>
    </source>
</evidence>
<comment type="caution">
    <text evidence="4">The sequence shown here is derived from an EMBL/GenBank/DDBJ whole genome shotgun (WGS) entry which is preliminary data.</text>
</comment>
<keyword evidence="2" id="KW-0442">Lipid degradation</keyword>
<proteinExistence type="predicted"/>
<protein>
    <recommendedName>
        <fullName evidence="6">Alpha/beta hydrolase</fullName>
    </recommendedName>
</protein>
<dbReference type="STRING" id="1912961.BU204_30565"/>
<keyword evidence="5" id="KW-1185">Reference proteome</keyword>
<dbReference type="EMBL" id="MSIE01000068">
    <property type="protein sequence ID" value="OLF11358.1"/>
    <property type="molecule type" value="Genomic_DNA"/>
</dbReference>
<dbReference type="SUPFAM" id="SSF53474">
    <property type="entry name" value="alpha/beta-Hydrolases"/>
    <property type="match status" value="1"/>
</dbReference>
<keyword evidence="3" id="KW-0443">Lipid metabolism</keyword>
<dbReference type="OrthoDB" id="569821at2"/>
<dbReference type="Proteomes" id="UP000185596">
    <property type="component" value="Unassembled WGS sequence"/>
</dbReference>
<dbReference type="AlphaFoldDB" id="A0A1Q8CAG9"/>
<dbReference type="PANTHER" id="PTHR10272">
    <property type="entry name" value="PLATELET-ACTIVATING FACTOR ACETYLHYDROLASE"/>
    <property type="match status" value="1"/>
</dbReference>
<organism evidence="4 5">
    <name type="scientific">Actinophytocola xanthii</name>
    <dbReference type="NCBI Taxonomy" id="1912961"/>
    <lineage>
        <taxon>Bacteria</taxon>
        <taxon>Bacillati</taxon>
        <taxon>Actinomycetota</taxon>
        <taxon>Actinomycetes</taxon>
        <taxon>Pseudonocardiales</taxon>
        <taxon>Pseudonocardiaceae</taxon>
    </lineage>
</organism>
<keyword evidence="1" id="KW-0378">Hydrolase</keyword>
<sequence>MEDLASHGYAVVTIDHTYETPVEFPGGRLVEAGIPSDPPDLEAAKRLFMDTREADVHFVLDRLRDEPVDLGRIGVFGHSAGGVIATRVMRADSRVRAGANLDGFFEFGQNYPERGVDRPFLLMGAASHPQQPPLFGAVRTHRSDPGWAAFWNASTGWHLDLAVPRGRHYTFTDVQWFLPQLGYDQTGLLGAVGRDVVHAQRQVLRFLFDTHLKGRSRPVPTHPEVERVD</sequence>
<dbReference type="InterPro" id="IPR029058">
    <property type="entry name" value="AB_hydrolase_fold"/>
</dbReference>
<dbReference type="GO" id="GO:0003847">
    <property type="term" value="F:1-alkyl-2-acetylglycerophosphocholine esterase activity"/>
    <property type="evidence" value="ECO:0007669"/>
    <property type="project" value="TreeGrafter"/>
</dbReference>
<dbReference type="PANTHER" id="PTHR10272:SF0">
    <property type="entry name" value="PLATELET-ACTIVATING FACTOR ACETYLHYDROLASE"/>
    <property type="match status" value="1"/>
</dbReference>
<dbReference type="Gene3D" id="3.40.50.1820">
    <property type="entry name" value="alpha/beta hydrolase"/>
    <property type="match status" value="1"/>
</dbReference>
<evidence type="ECO:0000313" key="5">
    <source>
        <dbReference type="Proteomes" id="UP000185596"/>
    </source>
</evidence>